<accession>A0A556U632</accession>
<protein>
    <submittedName>
        <fullName evidence="1">Uncharacterized protein</fullName>
    </submittedName>
</protein>
<gene>
    <name evidence="1" type="ORF">Baya_9313</name>
</gene>
<dbReference type="AlphaFoldDB" id="A0A556U632"/>
<name>A0A556U632_BAGYA</name>
<organism evidence="1 2">
    <name type="scientific">Bagarius yarrelli</name>
    <name type="common">Goonch</name>
    <name type="synonym">Bagrus yarrelli</name>
    <dbReference type="NCBI Taxonomy" id="175774"/>
    <lineage>
        <taxon>Eukaryota</taxon>
        <taxon>Metazoa</taxon>
        <taxon>Chordata</taxon>
        <taxon>Craniata</taxon>
        <taxon>Vertebrata</taxon>
        <taxon>Euteleostomi</taxon>
        <taxon>Actinopterygii</taxon>
        <taxon>Neopterygii</taxon>
        <taxon>Teleostei</taxon>
        <taxon>Ostariophysi</taxon>
        <taxon>Siluriformes</taxon>
        <taxon>Sisoridae</taxon>
        <taxon>Sisorinae</taxon>
        <taxon>Bagarius</taxon>
    </lineage>
</organism>
<sequence length="76" mass="8586">MRERRGRVRSEMENDVFSRAAITGMDEEQLDGPSMLEMLNVSSINSKQVLPFPPYLSFIFSPPHLDADYLSHAAVS</sequence>
<keyword evidence="2" id="KW-1185">Reference proteome</keyword>
<reference evidence="1 2" key="1">
    <citation type="journal article" date="2019" name="Genome Biol. Evol.">
        <title>Whole-Genome Sequencing of the Giant Devil Catfish, Bagarius yarrelli.</title>
        <authorList>
            <person name="Jiang W."/>
            <person name="Lv Y."/>
            <person name="Cheng L."/>
            <person name="Yang K."/>
            <person name="Chao B."/>
            <person name="Wang X."/>
            <person name="Li Y."/>
            <person name="Pan X."/>
            <person name="You X."/>
            <person name="Zhang Y."/>
            <person name="Yang J."/>
            <person name="Li J."/>
            <person name="Zhang X."/>
            <person name="Liu S."/>
            <person name="Sun C."/>
            <person name="Yang J."/>
            <person name="Shi Q."/>
        </authorList>
    </citation>
    <scope>NUCLEOTIDE SEQUENCE [LARGE SCALE GENOMIC DNA]</scope>
    <source>
        <strain evidence="1">JWS20170419001</strain>
        <tissue evidence="1">Muscle</tissue>
    </source>
</reference>
<dbReference type="Proteomes" id="UP000319801">
    <property type="component" value="Unassembled WGS sequence"/>
</dbReference>
<proteinExistence type="predicted"/>
<evidence type="ECO:0000313" key="2">
    <source>
        <dbReference type="Proteomes" id="UP000319801"/>
    </source>
</evidence>
<comment type="caution">
    <text evidence="1">The sequence shown here is derived from an EMBL/GenBank/DDBJ whole genome shotgun (WGS) entry which is preliminary data.</text>
</comment>
<dbReference type="EMBL" id="VCAZ01000053">
    <property type="protein sequence ID" value="TSN12192.1"/>
    <property type="molecule type" value="Genomic_DNA"/>
</dbReference>
<evidence type="ECO:0000313" key="1">
    <source>
        <dbReference type="EMBL" id="TSN12192.1"/>
    </source>
</evidence>